<dbReference type="AlphaFoldDB" id="A0AAD3HLH7"/>
<dbReference type="EMBL" id="BMAR01000009">
    <property type="protein sequence ID" value="GFR45127.1"/>
    <property type="molecule type" value="Genomic_DNA"/>
</dbReference>
<protein>
    <submittedName>
        <fullName evidence="3">Uncharacterized protein</fullName>
    </submittedName>
</protein>
<name>A0AAD3HLH7_9CHLO</name>
<reference evidence="3 4" key="1">
    <citation type="journal article" date="2021" name="Sci. Rep.">
        <title>Genome sequencing of the multicellular alga Astrephomene provides insights into convergent evolution of germ-soma differentiation.</title>
        <authorList>
            <person name="Yamashita S."/>
            <person name="Yamamoto K."/>
            <person name="Matsuzaki R."/>
            <person name="Suzuki S."/>
            <person name="Yamaguchi H."/>
            <person name="Hirooka S."/>
            <person name="Minakuchi Y."/>
            <person name="Miyagishima S."/>
            <person name="Kawachi M."/>
            <person name="Toyoda A."/>
            <person name="Nozaki H."/>
        </authorList>
    </citation>
    <scope>NUCLEOTIDE SEQUENCE [LARGE SCALE GENOMIC DNA]</scope>
    <source>
        <strain evidence="3 4">NIES-4017</strain>
    </source>
</reference>
<accession>A0AAD3HLH7</accession>
<keyword evidence="1" id="KW-0175">Coiled coil</keyword>
<feature type="compositionally biased region" description="Polar residues" evidence="2">
    <location>
        <begin position="137"/>
        <end position="150"/>
    </location>
</feature>
<evidence type="ECO:0000256" key="2">
    <source>
        <dbReference type="SAM" id="MobiDB-lite"/>
    </source>
</evidence>
<feature type="coiled-coil region" evidence="1">
    <location>
        <begin position="160"/>
        <end position="194"/>
    </location>
</feature>
<evidence type="ECO:0000256" key="1">
    <source>
        <dbReference type="SAM" id="Coils"/>
    </source>
</evidence>
<evidence type="ECO:0000313" key="4">
    <source>
        <dbReference type="Proteomes" id="UP001054857"/>
    </source>
</evidence>
<feature type="compositionally biased region" description="Low complexity" evidence="2">
    <location>
        <begin position="80"/>
        <end position="97"/>
    </location>
</feature>
<gene>
    <name evidence="3" type="ORF">Agub_g6507</name>
</gene>
<feature type="compositionally biased region" description="Low complexity" evidence="2">
    <location>
        <begin position="112"/>
        <end position="121"/>
    </location>
</feature>
<feature type="region of interest" description="Disordered" evidence="2">
    <location>
        <begin position="49"/>
        <end position="150"/>
    </location>
</feature>
<organism evidence="3 4">
    <name type="scientific">Astrephomene gubernaculifera</name>
    <dbReference type="NCBI Taxonomy" id="47775"/>
    <lineage>
        <taxon>Eukaryota</taxon>
        <taxon>Viridiplantae</taxon>
        <taxon>Chlorophyta</taxon>
        <taxon>core chlorophytes</taxon>
        <taxon>Chlorophyceae</taxon>
        <taxon>CS clade</taxon>
        <taxon>Chlamydomonadales</taxon>
        <taxon>Astrephomenaceae</taxon>
        <taxon>Astrephomene</taxon>
    </lineage>
</organism>
<keyword evidence="4" id="KW-1185">Reference proteome</keyword>
<evidence type="ECO:0000313" key="3">
    <source>
        <dbReference type="EMBL" id="GFR45127.1"/>
    </source>
</evidence>
<dbReference type="Proteomes" id="UP001054857">
    <property type="component" value="Unassembled WGS sequence"/>
</dbReference>
<feature type="compositionally biased region" description="Polar residues" evidence="2">
    <location>
        <begin position="49"/>
        <end position="64"/>
    </location>
</feature>
<comment type="caution">
    <text evidence="3">The sequence shown here is derived from an EMBL/GenBank/DDBJ whole genome shotgun (WGS) entry which is preliminary data.</text>
</comment>
<proteinExistence type="predicted"/>
<sequence>MGKLDPSQLDRWWKSRIEKEELQYALKAGLQEEAARAQQKEVAFLNTLGSAQVTSRASETNASTGPKIRSARDGAGRPKSAWAGSNAGASEAAAATSPKSVVKSVRMDDARSIASGASGSQAAGGNGGGTVKLPSVACSQRTSKVSQAKADSQAALMRRLEGLEEALSAERVKRQQAEEEMRQLMQMAAQQRRANR</sequence>